<organism evidence="2 3">
    <name type="scientific">Monodon monoceros</name>
    <name type="common">Narwhal</name>
    <name type="synonym">Ceratodon monodon</name>
    <dbReference type="NCBI Taxonomy" id="40151"/>
    <lineage>
        <taxon>Eukaryota</taxon>
        <taxon>Metazoa</taxon>
        <taxon>Chordata</taxon>
        <taxon>Craniata</taxon>
        <taxon>Vertebrata</taxon>
        <taxon>Euteleostomi</taxon>
        <taxon>Mammalia</taxon>
        <taxon>Eutheria</taxon>
        <taxon>Laurasiatheria</taxon>
        <taxon>Artiodactyla</taxon>
        <taxon>Whippomorpha</taxon>
        <taxon>Cetacea</taxon>
        <taxon>Odontoceti</taxon>
        <taxon>Monodontidae</taxon>
        <taxon>Monodon</taxon>
    </lineage>
</organism>
<feature type="region of interest" description="Disordered" evidence="1">
    <location>
        <begin position="417"/>
        <end position="436"/>
    </location>
</feature>
<feature type="compositionally biased region" description="Polar residues" evidence="1">
    <location>
        <begin position="232"/>
        <end position="245"/>
    </location>
</feature>
<evidence type="ECO:0000313" key="3">
    <source>
        <dbReference type="Proteomes" id="UP000308365"/>
    </source>
</evidence>
<dbReference type="AlphaFoldDB" id="A0A4U1FN12"/>
<feature type="region of interest" description="Disordered" evidence="1">
    <location>
        <begin position="310"/>
        <end position="331"/>
    </location>
</feature>
<evidence type="ECO:0000256" key="1">
    <source>
        <dbReference type="SAM" id="MobiDB-lite"/>
    </source>
</evidence>
<dbReference type="EMBL" id="RWIC01000052">
    <property type="protein sequence ID" value="TKC51453.1"/>
    <property type="molecule type" value="Genomic_DNA"/>
</dbReference>
<evidence type="ECO:0000313" key="2">
    <source>
        <dbReference type="EMBL" id="TKC51453.1"/>
    </source>
</evidence>
<feature type="region of interest" description="Disordered" evidence="1">
    <location>
        <begin position="223"/>
        <end position="256"/>
    </location>
</feature>
<feature type="region of interest" description="Disordered" evidence="1">
    <location>
        <begin position="1"/>
        <end position="28"/>
    </location>
</feature>
<proteinExistence type="predicted"/>
<gene>
    <name evidence="2" type="ORF">EI555_019991</name>
</gene>
<feature type="non-terminal residue" evidence="2">
    <location>
        <position position="1"/>
    </location>
</feature>
<name>A0A4U1FN12_MONMO</name>
<dbReference type="Proteomes" id="UP000308365">
    <property type="component" value="Unassembled WGS sequence"/>
</dbReference>
<protein>
    <submittedName>
        <fullName evidence="2">Uncharacterized protein</fullName>
    </submittedName>
</protein>
<sequence length="436" mass="44937">ASKAVNGWQRALGTDDPGEKGQQDPHSATICPTFQISCPSPPQTFSEEGTPAFCRAGAAGLTPGGSTMDSAPPAASRGLGGQARPVPARSTTDSGGAFCSKAAVQYLSKESAGRKGPMPHVAPGRPELTLVSGPSEAAGEAASAICPLRGGKASCAEAGRGWRSGHWAPTTRPSLLLGSWVGTLPTHSNSQKNKTLPQQSQGAQFSFWGPSALDIAQPLLQSQARGQPPPFASSSHCGSSKQGQVQWGPGPHPANPTGVLQFGFHRGTAQWHRPPALVQLPWGSGLDQASHWGEGLREGLAGLEAQLQQPGKGLRLRKPSGGGGDAVPSPLPASSSLWPPRCCGLAPYQPCKPGPAHTPYLGPGSWLMPRCPPGVLPSWGARHGHRRSGEAAEVLVCQAGPGRAPRPAWPGPLCCASKKSSRVGEDRPPRASHQGG</sequence>
<accession>A0A4U1FN12</accession>
<reference evidence="3" key="1">
    <citation type="journal article" date="2019" name="IScience">
        <title>Narwhal Genome Reveals Long-Term Low Genetic Diversity despite Current Large Abundance Size.</title>
        <authorList>
            <person name="Westbury M.V."/>
            <person name="Petersen B."/>
            <person name="Garde E."/>
            <person name="Heide-Jorgensen M.P."/>
            <person name="Lorenzen E.D."/>
        </authorList>
    </citation>
    <scope>NUCLEOTIDE SEQUENCE [LARGE SCALE GENOMIC DNA]</scope>
</reference>
<feature type="region of interest" description="Disordered" evidence="1">
    <location>
        <begin position="64"/>
        <end position="94"/>
    </location>
</feature>
<comment type="caution">
    <text evidence="2">The sequence shown here is derived from an EMBL/GenBank/DDBJ whole genome shotgun (WGS) entry which is preliminary data.</text>
</comment>